<evidence type="ECO:0000313" key="6">
    <source>
        <dbReference type="Proteomes" id="UP000007494"/>
    </source>
</evidence>
<reference evidence="4" key="1">
    <citation type="submission" date="2011-02" db="EMBL/GenBank/DDBJ databases">
        <authorList>
            <person name="Aslett M."/>
        </authorList>
    </citation>
    <scope>NUCLEOTIDE SEQUENCE</scope>
    <source>
        <strain evidence="4">Liverpool</strain>
    </source>
</reference>
<reference evidence="5" key="4">
    <citation type="journal article" date="2015" name="PLoS ONE">
        <title>Comprehensive Evaluation of Toxoplasma gondii VEG and Neospora caninum LIV Genomes with Tachyzoite Stage Transcriptome and Proteome Defines Novel Transcript Features.</title>
        <authorList>
            <person name="Ramaprasad A."/>
            <person name="Mourier T."/>
            <person name="Naeem R."/>
            <person name="Malas T.B."/>
            <person name="Moussa E."/>
            <person name="Panigrahi A."/>
            <person name="Vermont S.J."/>
            <person name="Otto T.D."/>
            <person name="Wastling J."/>
            <person name="Pain A."/>
        </authorList>
    </citation>
    <scope>NUCLEOTIDE SEQUENCE</scope>
    <source>
        <strain evidence="5">Liverpool</strain>
    </source>
</reference>
<dbReference type="Proteomes" id="UP000007494">
    <property type="component" value="Chromosome V"/>
</dbReference>
<dbReference type="PANTHER" id="PTHR21549:SF1">
    <property type="entry name" value="COILED-COIL DOMAIN-CONTAINING PROTEIN 148"/>
    <property type="match status" value="1"/>
</dbReference>
<dbReference type="OrthoDB" id="448087at2759"/>
<feature type="region of interest" description="Disordered" evidence="3">
    <location>
        <begin position="168"/>
        <end position="218"/>
    </location>
</feature>
<dbReference type="RefSeq" id="XP_003881583.1">
    <property type="nucleotide sequence ID" value="XM_003881534.1"/>
</dbReference>
<reference evidence="6" key="3">
    <citation type="journal article" date="2012" name="PLoS Pathog.">
        <title>Comparative genomics of the apicomplexan parasites Toxoplasma gondii and Neospora caninum: Coccidia differing in host range and transmission strategy.</title>
        <authorList>
            <person name="Reid A.J."/>
            <person name="Vermont S.J."/>
            <person name="Cotton J.A."/>
            <person name="Harris D."/>
            <person name="Hill-Cawthorne G.A."/>
            <person name="Konen-Waisman S."/>
            <person name="Latham S.M."/>
            <person name="Mourier T."/>
            <person name="Norton R."/>
            <person name="Quail M.A."/>
            <person name="Sanders M."/>
            <person name="Shanmugam D."/>
            <person name="Sohal A."/>
            <person name="Wasmuth J.D."/>
            <person name="Brunk B."/>
            <person name="Grigg M.E."/>
            <person name="Howard J.C."/>
            <person name="Parkinson J."/>
            <person name="Roos D.S."/>
            <person name="Trees A.J."/>
            <person name="Berriman M."/>
            <person name="Pain A."/>
            <person name="Wastling J.M."/>
        </authorList>
    </citation>
    <scope>NUCLEOTIDE SEQUENCE [LARGE SCALE GENOMIC DNA]</scope>
    <source>
        <strain evidence="6">Liverpool</strain>
    </source>
</reference>
<feature type="region of interest" description="Disordered" evidence="3">
    <location>
        <begin position="639"/>
        <end position="675"/>
    </location>
</feature>
<feature type="coiled-coil region" evidence="2">
    <location>
        <begin position="378"/>
        <end position="405"/>
    </location>
</feature>
<dbReference type="eggNOG" id="ENOG502SFVF">
    <property type="taxonomic scope" value="Eukaryota"/>
</dbReference>
<evidence type="ECO:0000313" key="5">
    <source>
        <dbReference type="EMBL" id="CEL65501.1"/>
    </source>
</evidence>
<proteinExistence type="predicted"/>
<dbReference type="AlphaFoldDB" id="F0VD35"/>
<dbReference type="GeneID" id="13443859"/>
<sequence>MRSSIPARRRAFTVAEARAADQRSETKLNALETTVKAFQSFATLGQQKAEWISFAGSLQIQRQQAEAALRRCQELVDDVECRISRRPSVRAEYEKAKTAARPTASPSDRRGDPNCQMPCRCGTPAKVDEDAGGSAGAADAEIWSAEVLLENAVLLARLGRRIASQFTRDVSGESTSGVRSALGSSVTGHQVTDNKAARLPPGQAPRDRKKGIPQVKNDEPVDLSLRSTCCSSSETSLFDSRLHSGSFRSESDPHLQESPALGTLAASVDLRTPSLRLQILGFTELLEQYGLMVVAIEQQLEREYIRAQRAAQRSRACLRRVESPKGTSMLRGNTRCSVRSSKAKDASACPEPGELTEEEDHFVETCYAVSPNTCYHTASLLSKVCTEYQQKLQRLEEDFQRDQLSMKQELAALSGRKKDVLCALKGLRCARRLTNGEGKNRRAWHVSADASATSICSPYPAEVPGSRRKARDSVDGAAPVDDIAEREVSPRHEEVSEFPPVPASDRIELQAASQCSACLPEPTESRLQEVADTVNFICGQFSYPGASRSLLLERLQLEFPSASAHDLREVTEIQRQIALLHQRRTGHWKAFSSARIAALAEAQKRRSNIVLRCGQAKAKKAERRRQAEKRAELHERLGRQRAAFQEKERARKEVEDEARARAEETQSRLEAKEQQRREEVKQTVLTYQRHKEEVLKIERAAAEAKAHDEAVQYAATCRRNARRIARRREIDAWRDHQRDERRRERLRRQQEIVQRIRRAAERLAVVAQSDPKRLLSDTGASRARAEAIKKEHEGERSESTRIKSFGVRHGYGTDTLLRDMRLKLSVALFEAGLHRSEAGHEALLSVGEK</sequence>
<evidence type="ECO:0000313" key="4">
    <source>
        <dbReference type="EMBL" id="CBZ51550.1"/>
    </source>
</evidence>
<keyword evidence="1 2" id="KW-0175">Coiled coil</keyword>
<protein>
    <submittedName>
        <fullName evidence="4">Uncharacterized protein</fullName>
    </submittedName>
</protein>
<dbReference type="VEuPathDB" id="ToxoDB:NCLIV_013430"/>
<dbReference type="EMBL" id="LN714479">
    <property type="protein sequence ID" value="CEL65501.1"/>
    <property type="molecule type" value="Genomic_DNA"/>
</dbReference>
<dbReference type="EMBL" id="FR823386">
    <property type="protein sequence ID" value="CBZ51550.1"/>
    <property type="molecule type" value="Genomic_DNA"/>
</dbReference>
<feature type="region of interest" description="Disordered" evidence="3">
    <location>
        <begin position="93"/>
        <end position="115"/>
    </location>
</feature>
<dbReference type="PANTHER" id="PTHR21549">
    <property type="entry name" value="MUTATED IN BLADDER CANCER 1"/>
    <property type="match status" value="1"/>
</dbReference>
<evidence type="ECO:0000256" key="3">
    <source>
        <dbReference type="SAM" id="MobiDB-lite"/>
    </source>
</evidence>
<organism evidence="4 6">
    <name type="scientific">Neospora caninum (strain Liverpool)</name>
    <dbReference type="NCBI Taxonomy" id="572307"/>
    <lineage>
        <taxon>Eukaryota</taxon>
        <taxon>Sar</taxon>
        <taxon>Alveolata</taxon>
        <taxon>Apicomplexa</taxon>
        <taxon>Conoidasida</taxon>
        <taxon>Coccidia</taxon>
        <taxon>Eucoccidiorida</taxon>
        <taxon>Eimeriorina</taxon>
        <taxon>Sarcocystidae</taxon>
        <taxon>Neospora</taxon>
    </lineage>
</organism>
<dbReference type="InParanoid" id="F0VD35"/>
<evidence type="ECO:0000256" key="1">
    <source>
        <dbReference type="ARBA" id="ARBA00023054"/>
    </source>
</evidence>
<name>F0VD35_NEOCL</name>
<dbReference type="OMA" id="RECIRRQ"/>
<reference evidence="4" key="2">
    <citation type="submission" date="2011-03" db="EMBL/GenBank/DDBJ databases">
        <title>Comparative genomics and transcriptomics of Neospora caninum and Toxoplasma gondii.</title>
        <authorList>
            <person name="Reid A.J."/>
            <person name="Sohal A."/>
            <person name="Harris D."/>
            <person name="Quail M."/>
            <person name="Sanders M."/>
            <person name="Berriman M."/>
            <person name="Wastling J.M."/>
            <person name="Pain A."/>
        </authorList>
    </citation>
    <scope>NUCLEOTIDE SEQUENCE</scope>
    <source>
        <strain evidence="4">Liverpool</strain>
    </source>
</reference>
<feature type="compositionally biased region" description="Polar residues" evidence="3">
    <location>
        <begin position="168"/>
        <end position="193"/>
    </location>
</feature>
<dbReference type="InterPro" id="IPR039902">
    <property type="entry name" value="CCDC148/CCDC112"/>
</dbReference>
<gene>
    <name evidence="5" type="ORF">BN1204_013430</name>
    <name evidence="4" type="ORF">NCLIV_013430</name>
</gene>
<accession>F0VD35</accession>
<keyword evidence="6" id="KW-1185">Reference proteome</keyword>
<evidence type="ECO:0000256" key="2">
    <source>
        <dbReference type="SAM" id="Coils"/>
    </source>
</evidence>